<dbReference type="InterPro" id="IPR000073">
    <property type="entry name" value="AB_hydrolase_1"/>
</dbReference>
<name>A0ABX6N5T0_9BURK</name>
<reference evidence="5 6" key="1">
    <citation type="submission" date="2020-05" db="EMBL/GenBank/DDBJ databases">
        <title>Compete genome of Limnobacter sp. SAORIC-580.</title>
        <authorList>
            <person name="Song J."/>
            <person name="Cho J.-C."/>
        </authorList>
    </citation>
    <scope>NUCLEOTIDE SEQUENCE [LARGE SCALE GENOMIC DNA]</scope>
    <source>
        <strain evidence="5 6">SAORIC-580</strain>
    </source>
</reference>
<accession>A0ABX6N5T0</accession>
<keyword evidence="5" id="KW-0378">Hydrolase</keyword>
<evidence type="ECO:0000313" key="6">
    <source>
        <dbReference type="Proteomes" id="UP000501130"/>
    </source>
</evidence>
<organism evidence="5 6">
    <name type="scientific">Limnobacter profundi</name>
    <dbReference type="NCBI Taxonomy" id="2732163"/>
    <lineage>
        <taxon>Bacteria</taxon>
        <taxon>Pseudomonadati</taxon>
        <taxon>Pseudomonadota</taxon>
        <taxon>Betaproteobacteria</taxon>
        <taxon>Burkholderiales</taxon>
        <taxon>Burkholderiaceae</taxon>
        <taxon>Limnobacter</taxon>
    </lineage>
</organism>
<dbReference type="InterPro" id="IPR029058">
    <property type="entry name" value="AB_hydrolase_fold"/>
</dbReference>
<protein>
    <submittedName>
        <fullName evidence="5">Alpha/beta fold hydrolase</fullName>
    </submittedName>
</protein>
<comment type="similarity">
    <text evidence="1">Belongs to the ATPase C chain family.</text>
</comment>
<dbReference type="InterPro" id="IPR020537">
    <property type="entry name" value="ATP_synth_F0_csu_DDCD_BS"/>
</dbReference>
<feature type="domain" description="AB hydrolase-1" evidence="4">
    <location>
        <begin position="53"/>
        <end position="156"/>
    </location>
</feature>
<keyword evidence="6" id="KW-1185">Reference proteome</keyword>
<dbReference type="Proteomes" id="UP000501130">
    <property type="component" value="Chromosome"/>
</dbReference>
<dbReference type="GO" id="GO:0016787">
    <property type="term" value="F:hydrolase activity"/>
    <property type="evidence" value="ECO:0007669"/>
    <property type="project" value="UniProtKB-KW"/>
</dbReference>
<evidence type="ECO:0000256" key="2">
    <source>
        <dbReference type="ARBA" id="ARBA00022963"/>
    </source>
</evidence>
<evidence type="ECO:0000256" key="3">
    <source>
        <dbReference type="ARBA" id="ARBA00023098"/>
    </source>
</evidence>
<evidence type="ECO:0000259" key="4">
    <source>
        <dbReference type="Pfam" id="PF00561"/>
    </source>
</evidence>
<dbReference type="PROSITE" id="PS00605">
    <property type="entry name" value="ATPASE_C"/>
    <property type="match status" value="1"/>
</dbReference>
<dbReference type="Pfam" id="PF00561">
    <property type="entry name" value="Abhydrolase_1"/>
    <property type="match status" value="1"/>
</dbReference>
<sequence length="303" mass="33129">MGHQGGEIHFQAGGLNGIEGFSVMKQETHLVPMHGGGHVALHRYKPSNPVGLPVVVAHGTLSNQLAVEHLGVFFAEQGFDTWLLEWGGHGQARPAHRQQNFEYPALNDLPVAIDFVVQHTGHSQLHWTSHSGGGLLALMLLARQPERISQIKSLSLIGAQVTDAAPNLKEKMRVAALGALTRLFGRTPRKLVPIGPEGEPTLLLVQWCKWNLSGKWKGADGFDYLAALKQVRVPSLVIAGGRDDVAPPKGCRRIYEALGGPKTWHECTVQKGFSKDFSHSQMIRGEAAKTEVFPLLHQFIQTI</sequence>
<dbReference type="SUPFAM" id="SSF53474">
    <property type="entry name" value="alpha/beta-Hydrolases"/>
    <property type="match status" value="1"/>
</dbReference>
<keyword evidence="2" id="KW-0442">Lipid degradation</keyword>
<dbReference type="Gene3D" id="3.40.50.1820">
    <property type="entry name" value="alpha/beta hydrolase"/>
    <property type="match status" value="2"/>
</dbReference>
<evidence type="ECO:0000313" key="5">
    <source>
        <dbReference type="EMBL" id="QJR29757.1"/>
    </source>
</evidence>
<dbReference type="EMBL" id="CP053084">
    <property type="protein sequence ID" value="QJR29757.1"/>
    <property type="molecule type" value="Genomic_DNA"/>
</dbReference>
<gene>
    <name evidence="5" type="ORF">HKT17_08545</name>
</gene>
<evidence type="ECO:0000256" key="1">
    <source>
        <dbReference type="ARBA" id="ARBA00006704"/>
    </source>
</evidence>
<keyword evidence="3" id="KW-0443">Lipid metabolism</keyword>
<proteinExistence type="inferred from homology"/>
<dbReference type="PANTHER" id="PTHR11005">
    <property type="entry name" value="LYSOSOMAL ACID LIPASE-RELATED"/>
    <property type="match status" value="1"/>
</dbReference>